<dbReference type="InterPro" id="IPR006674">
    <property type="entry name" value="HD_domain"/>
</dbReference>
<keyword evidence="2" id="KW-1133">Transmembrane helix</keyword>
<dbReference type="Pfam" id="PF07697">
    <property type="entry name" value="7TMR-HDED"/>
    <property type="match status" value="1"/>
</dbReference>
<sequence length="745" mass="83840" precursor="true">MIKKKKSNGRLKKITKNFAFQRAFLAIITVLIAFFIIQTGAIPKKYRLSVGDVSTYDITAPRDLVNEVLTEKNRISARDNVEPVNREDTKAFVEVIYKKDDFFRAVSSARESIEKNLRQLGVNSNTKDYDVYLKQVREEAINSLTEQVAKLNIPLSADQINFLVSKVSDSELDSFEEITRQLISDSMSEEVTESNLAIHIHRLQNSYQSEQGISQELKNIGNQLVKAILKPNRVIDQEATEKKQQEAYNNDANIVKIKKESRIISFGDVVTEDKLQLLEELNLLETRSKYDYLFSIGILATILFLTGLVIVFLNKYHKKIYNDRNDLLLLSLIVSIILVLARCLYPYYEGLVIPIFVGTMLVSILLNMELAIVINCVLTVGISIMIKGDNKFLFMGLICGVISAFLVTKASQRSKLSMNGILLGLINVVLIVALNFIHKSDVQTIITDSVAVFLNGLISMVLTIGFLPFLESVFNIVTPLKLLEISDPNHPLLKRLLIEAPGTYHHSLMVGNLAEIATEDIGGNALLSRAGAYFHDVGKLKRPDFFKENQLNENPHDRMTPNLSTLVITSHAKDGVDIAIKYKLPTAIRDIIKQHHGTTLVAYFFHRAMKAGGDDEIKQENFRYEGPKPQTKEAAVVMLADSVEAAVRSMTDKTEGKIEGLIRKIIKDKLDDGQLDMCQLTLADLDTIAKSFMRVLSGYFHAREQYPEIKDALKKDIFIEEKGEYNNEKETEEKRTGGGAKLDNN</sequence>
<dbReference type="eggNOG" id="COG1480">
    <property type="taxonomic scope" value="Bacteria"/>
</dbReference>
<dbReference type="GO" id="GO:0016787">
    <property type="term" value="F:hydrolase activity"/>
    <property type="evidence" value="ECO:0007669"/>
    <property type="project" value="UniProtKB-KW"/>
</dbReference>
<feature type="transmembrane region" description="Helical" evidence="2">
    <location>
        <begin position="326"/>
        <end position="347"/>
    </location>
</feature>
<evidence type="ECO:0000256" key="1">
    <source>
        <dbReference type="SAM" id="MobiDB-lite"/>
    </source>
</evidence>
<keyword evidence="5" id="KW-1185">Reference proteome</keyword>
<dbReference type="HOGENOM" id="CLU_015767_1_2_9"/>
<dbReference type="NCBIfam" id="TIGR00277">
    <property type="entry name" value="HDIG"/>
    <property type="match status" value="1"/>
</dbReference>
<dbReference type="Proteomes" id="UP000001349">
    <property type="component" value="Chromosome"/>
</dbReference>
<dbReference type="Pfam" id="PF07698">
    <property type="entry name" value="7TM-7TMR_HD"/>
    <property type="match status" value="1"/>
</dbReference>
<dbReference type="InterPro" id="IPR011621">
    <property type="entry name" value="Metal-dep_PHydrolase_7TM_intra"/>
</dbReference>
<dbReference type="InterPro" id="IPR003607">
    <property type="entry name" value="HD/PDEase_dom"/>
</dbReference>
<feature type="domain" description="HD/PDEase" evidence="3">
    <location>
        <begin position="499"/>
        <end position="655"/>
    </location>
</feature>
<dbReference type="Pfam" id="PF01966">
    <property type="entry name" value="HD"/>
    <property type="match status" value="1"/>
</dbReference>
<accession>B8I732</accession>
<keyword evidence="2" id="KW-0472">Membrane</keyword>
<dbReference type="STRING" id="394503.Ccel_0575"/>
<dbReference type="InterPro" id="IPR006675">
    <property type="entry name" value="HDIG_dom"/>
</dbReference>
<dbReference type="PANTHER" id="PTHR36442:SF1">
    <property type="entry name" value="CYCLIC-DI-AMP PHOSPHODIESTERASE PGPH"/>
    <property type="match status" value="1"/>
</dbReference>
<dbReference type="SMART" id="SM00471">
    <property type="entry name" value="HDc"/>
    <property type="match status" value="1"/>
</dbReference>
<dbReference type="KEGG" id="cce:Ccel_0575"/>
<proteinExistence type="predicted"/>
<evidence type="ECO:0000259" key="3">
    <source>
        <dbReference type="SMART" id="SM00471"/>
    </source>
</evidence>
<organism evidence="4 5">
    <name type="scientific">Ruminiclostridium cellulolyticum (strain ATCC 35319 / DSM 5812 / JCM 6584 / H10)</name>
    <name type="common">Clostridium cellulolyticum</name>
    <dbReference type="NCBI Taxonomy" id="394503"/>
    <lineage>
        <taxon>Bacteria</taxon>
        <taxon>Bacillati</taxon>
        <taxon>Bacillota</taxon>
        <taxon>Clostridia</taxon>
        <taxon>Eubacteriales</taxon>
        <taxon>Oscillospiraceae</taxon>
        <taxon>Ruminiclostridium</taxon>
    </lineage>
</organism>
<dbReference type="SUPFAM" id="SSF109604">
    <property type="entry name" value="HD-domain/PDEase-like"/>
    <property type="match status" value="1"/>
</dbReference>
<feature type="transmembrane region" description="Helical" evidence="2">
    <location>
        <begin position="449"/>
        <end position="470"/>
    </location>
</feature>
<feature type="compositionally biased region" description="Basic and acidic residues" evidence="1">
    <location>
        <begin position="723"/>
        <end position="736"/>
    </location>
</feature>
<dbReference type="CDD" id="cd00077">
    <property type="entry name" value="HDc"/>
    <property type="match status" value="1"/>
</dbReference>
<feature type="transmembrane region" description="Helical" evidence="2">
    <location>
        <begin position="292"/>
        <end position="314"/>
    </location>
</feature>
<dbReference type="EMBL" id="CP001348">
    <property type="protein sequence ID" value="ACL74956.1"/>
    <property type="molecule type" value="Genomic_DNA"/>
</dbReference>
<gene>
    <name evidence="4" type="ordered locus">Ccel_0575</name>
</gene>
<keyword evidence="2" id="KW-0812">Transmembrane</keyword>
<keyword evidence="4" id="KW-0378">Hydrolase</keyword>
<protein>
    <submittedName>
        <fullName evidence="4">Metal dependent phosphohydrolase</fullName>
    </submittedName>
</protein>
<dbReference type="PANTHER" id="PTHR36442">
    <property type="entry name" value="CYCLIC-DI-AMP PHOSPHODIESTERASE PGPH"/>
    <property type="match status" value="1"/>
</dbReference>
<feature type="transmembrane region" description="Helical" evidence="2">
    <location>
        <begin position="353"/>
        <end position="380"/>
    </location>
</feature>
<feature type="transmembrane region" description="Helical" evidence="2">
    <location>
        <begin position="392"/>
        <end position="410"/>
    </location>
</feature>
<evidence type="ECO:0000313" key="5">
    <source>
        <dbReference type="Proteomes" id="UP000001349"/>
    </source>
</evidence>
<dbReference type="InterPro" id="IPR052722">
    <property type="entry name" value="PgpH_phosphodiesterase"/>
</dbReference>
<dbReference type="InterPro" id="IPR011624">
    <property type="entry name" value="Metal-dep_PHydrolase_7TM_extra"/>
</dbReference>
<feature type="region of interest" description="Disordered" evidence="1">
    <location>
        <begin position="723"/>
        <end position="745"/>
    </location>
</feature>
<dbReference type="OrthoDB" id="9806952at2"/>
<evidence type="ECO:0000256" key="2">
    <source>
        <dbReference type="SAM" id="Phobius"/>
    </source>
</evidence>
<dbReference type="AlphaFoldDB" id="B8I732"/>
<name>B8I732_RUMCH</name>
<dbReference type="RefSeq" id="WP_015924128.1">
    <property type="nucleotide sequence ID" value="NC_011898.1"/>
</dbReference>
<dbReference type="Gene3D" id="1.10.3210.10">
    <property type="entry name" value="Hypothetical protein af1432"/>
    <property type="match status" value="1"/>
</dbReference>
<feature type="transmembrane region" description="Helical" evidence="2">
    <location>
        <begin position="416"/>
        <end position="437"/>
    </location>
</feature>
<evidence type="ECO:0000313" key="4">
    <source>
        <dbReference type="EMBL" id="ACL74956.1"/>
    </source>
</evidence>
<feature type="transmembrane region" description="Helical" evidence="2">
    <location>
        <begin position="20"/>
        <end position="37"/>
    </location>
</feature>
<reference evidence="4 5" key="1">
    <citation type="submission" date="2009-01" db="EMBL/GenBank/DDBJ databases">
        <title>Complete sequence of Clostridium cellulolyticum H10.</title>
        <authorList>
            <consortium name="US DOE Joint Genome Institute"/>
            <person name="Lucas S."/>
            <person name="Copeland A."/>
            <person name="Lapidus A."/>
            <person name="Glavina del Rio T."/>
            <person name="Dalin E."/>
            <person name="Tice H."/>
            <person name="Bruce D."/>
            <person name="Goodwin L."/>
            <person name="Pitluck S."/>
            <person name="Chertkov O."/>
            <person name="Saunders E."/>
            <person name="Brettin T."/>
            <person name="Detter J.C."/>
            <person name="Han C."/>
            <person name="Larimer F."/>
            <person name="Land M."/>
            <person name="Hauser L."/>
            <person name="Kyrpides N."/>
            <person name="Ivanova N."/>
            <person name="Zhou J."/>
            <person name="Richardson P."/>
        </authorList>
    </citation>
    <scope>NUCLEOTIDE SEQUENCE [LARGE SCALE GENOMIC DNA]</scope>
    <source>
        <strain evidence="5">ATCC 35319 / DSM 5812 / JCM 6584 / H10</strain>
    </source>
</reference>